<dbReference type="InterPro" id="IPR036047">
    <property type="entry name" value="F-box-like_dom_sf"/>
</dbReference>
<feature type="compositionally biased region" description="Low complexity" evidence="1">
    <location>
        <begin position="1"/>
        <end position="13"/>
    </location>
</feature>
<evidence type="ECO:0008006" key="4">
    <source>
        <dbReference type="Google" id="ProtNLM"/>
    </source>
</evidence>
<keyword evidence="3" id="KW-1185">Reference proteome</keyword>
<dbReference type="AlphaFoldDB" id="A0AAD1Z0N5"/>
<dbReference type="PANTHER" id="PTHR19855">
    <property type="entry name" value="WD40 REPEAT PROTEIN 12, 37"/>
    <property type="match status" value="1"/>
</dbReference>
<organism evidence="2 3">
    <name type="scientific">Fraxinus pennsylvanica</name>
    <dbReference type="NCBI Taxonomy" id="56036"/>
    <lineage>
        <taxon>Eukaryota</taxon>
        <taxon>Viridiplantae</taxon>
        <taxon>Streptophyta</taxon>
        <taxon>Embryophyta</taxon>
        <taxon>Tracheophyta</taxon>
        <taxon>Spermatophyta</taxon>
        <taxon>Magnoliopsida</taxon>
        <taxon>eudicotyledons</taxon>
        <taxon>Gunneridae</taxon>
        <taxon>Pentapetalae</taxon>
        <taxon>asterids</taxon>
        <taxon>lamiids</taxon>
        <taxon>Lamiales</taxon>
        <taxon>Oleaceae</taxon>
        <taxon>Oleeae</taxon>
        <taxon>Fraxinus</taxon>
    </lineage>
</organism>
<dbReference type="Gene3D" id="1.20.1280.50">
    <property type="match status" value="1"/>
</dbReference>
<feature type="region of interest" description="Disordered" evidence="1">
    <location>
        <begin position="1"/>
        <end position="40"/>
    </location>
</feature>
<reference evidence="2" key="1">
    <citation type="submission" date="2023-05" db="EMBL/GenBank/DDBJ databases">
        <authorList>
            <person name="Huff M."/>
        </authorList>
    </citation>
    <scope>NUCLEOTIDE SEQUENCE</scope>
</reference>
<dbReference type="SUPFAM" id="SSF50978">
    <property type="entry name" value="WD40 repeat-like"/>
    <property type="match status" value="1"/>
</dbReference>
<proteinExistence type="predicted"/>
<dbReference type="Gene3D" id="2.130.10.10">
    <property type="entry name" value="YVTN repeat-like/Quinoprotein amine dehydrogenase"/>
    <property type="match status" value="1"/>
</dbReference>
<dbReference type="InterPro" id="IPR036322">
    <property type="entry name" value="WD40_repeat_dom_sf"/>
</dbReference>
<evidence type="ECO:0000313" key="3">
    <source>
        <dbReference type="Proteomes" id="UP000834106"/>
    </source>
</evidence>
<name>A0AAD1Z0N5_9LAMI</name>
<dbReference type="EMBL" id="OU503040">
    <property type="protein sequence ID" value="CAI9760997.1"/>
    <property type="molecule type" value="Genomic_DNA"/>
</dbReference>
<protein>
    <recommendedName>
        <fullName evidence="4">Transcriptional regulator STERILE APETALA</fullName>
    </recommendedName>
</protein>
<accession>A0AAD1Z0N5</accession>
<gene>
    <name evidence="2" type="ORF">FPE_LOCUS8427</name>
</gene>
<feature type="compositionally biased region" description="Gly residues" evidence="1">
    <location>
        <begin position="19"/>
        <end position="30"/>
    </location>
</feature>
<evidence type="ECO:0000313" key="2">
    <source>
        <dbReference type="EMBL" id="CAI9760997.1"/>
    </source>
</evidence>
<dbReference type="SUPFAM" id="SSF81383">
    <property type="entry name" value="F-box domain"/>
    <property type="match status" value="1"/>
</dbReference>
<evidence type="ECO:0000256" key="1">
    <source>
        <dbReference type="SAM" id="MobiDB-lite"/>
    </source>
</evidence>
<dbReference type="Proteomes" id="UP000834106">
    <property type="component" value="Chromosome 5"/>
</dbReference>
<sequence>MSTSSSSSSSTSSAEEIQGGDGGGGGGGFEGPLSSRRRMRSSNGVWPEPFVEALAFQVAIDASRTISRLAAAEALRNIFQVCSTWRAISRSDLLWQNVTRHIWNIRHRLHNTWREEYIFRHITATNFRMRRYEYTTLHFVPTDSNNSDSLSCRRLALSDHHLAAGFFDGSVQLFHLPTRLHLSTFYPEPRDRLGHFPTAISGIILSDTQLVFATLDGDIHIAVINGVTPLRRALVGDVVNDGVLVDFTGCNQWWVGLYAGAPGRAFHFWNSETEVLVYVGGVLTDPEALTGWGLLNELTELIGRVRVASHGTAVACTSLRTIVLDLTNPGIVLQEEEIPGGITISCFDTNDESMVIVDSRTTASVRRVTTLEEVCRFTARGASRRGTLGCVNGGYGLMCVGGEIRVWEIEHGAYLYNFRERIGICNALIADERHVAACSADAIIHLWDFGAQ</sequence>
<dbReference type="PANTHER" id="PTHR19855:SF31">
    <property type="entry name" value="TRANSCRIPTIONAL REGULATOR STERILE APETALA"/>
    <property type="match status" value="1"/>
</dbReference>
<dbReference type="InterPro" id="IPR015943">
    <property type="entry name" value="WD40/YVTN_repeat-like_dom_sf"/>
</dbReference>